<dbReference type="InterPro" id="IPR038454">
    <property type="entry name" value="DnaA_N_sf"/>
</dbReference>
<evidence type="ECO:0000259" key="1">
    <source>
        <dbReference type="Pfam" id="PF11638"/>
    </source>
</evidence>
<protein>
    <submittedName>
        <fullName evidence="2">Chromosomal replication initiator protein DnaA</fullName>
    </submittedName>
</protein>
<gene>
    <name evidence="2" type="ORF">DEP91_01825</name>
</gene>
<organism evidence="2 3">
    <name type="scientific">Sphingomonas bacterium</name>
    <dbReference type="NCBI Taxonomy" id="1895847"/>
    <lineage>
        <taxon>Bacteria</taxon>
        <taxon>Pseudomonadati</taxon>
        <taxon>Pseudomonadota</taxon>
        <taxon>Alphaproteobacteria</taxon>
        <taxon>Sphingomonadales</taxon>
        <taxon>Sphingomonadaceae</taxon>
        <taxon>Sphingomonas</taxon>
    </lineage>
</organism>
<feature type="non-terminal residue" evidence="2">
    <location>
        <position position="69"/>
    </location>
</feature>
<dbReference type="InterPro" id="IPR024633">
    <property type="entry name" value="DnaA_N_dom"/>
</dbReference>
<reference evidence="2 3" key="1">
    <citation type="journal article" date="2018" name="Nat. Biotechnol.">
        <title>A standardized bacterial taxonomy based on genome phylogeny substantially revises the tree of life.</title>
        <authorList>
            <person name="Parks D.H."/>
            <person name="Chuvochina M."/>
            <person name="Waite D.W."/>
            <person name="Rinke C."/>
            <person name="Skarshewski A."/>
            <person name="Chaumeil P.A."/>
            <person name="Hugenholtz P."/>
        </authorList>
    </citation>
    <scope>NUCLEOTIDE SEQUENCE [LARGE SCALE GENOMIC DNA]</scope>
    <source>
        <strain evidence="2">UBA9015</strain>
    </source>
</reference>
<name>A0A3D0W841_9SPHN</name>
<evidence type="ECO:0000313" key="2">
    <source>
        <dbReference type="EMBL" id="HCB74907.1"/>
    </source>
</evidence>
<sequence length="69" mass="7849">MRRNLRSQSGAKVFDQWLKPAVLAAGSDDETVRIGLPSPFMTNYVKSHFGDRLRLEFRQVMPSVRSVVV</sequence>
<dbReference type="Proteomes" id="UP000262699">
    <property type="component" value="Unassembled WGS sequence"/>
</dbReference>
<comment type="caution">
    <text evidence="2">The sequence shown here is derived from an EMBL/GenBank/DDBJ whole genome shotgun (WGS) entry which is preliminary data.</text>
</comment>
<dbReference type="Gene3D" id="3.30.300.180">
    <property type="match status" value="1"/>
</dbReference>
<evidence type="ECO:0000313" key="3">
    <source>
        <dbReference type="Proteomes" id="UP000262699"/>
    </source>
</evidence>
<proteinExistence type="predicted"/>
<accession>A0A3D0W841</accession>
<dbReference type="EMBL" id="DOYJ01000060">
    <property type="protein sequence ID" value="HCB74907.1"/>
    <property type="molecule type" value="Genomic_DNA"/>
</dbReference>
<dbReference type="Pfam" id="PF11638">
    <property type="entry name" value="DnaA_N"/>
    <property type="match status" value="1"/>
</dbReference>
<feature type="domain" description="DnaA N-terminal" evidence="1">
    <location>
        <begin position="2"/>
        <end position="54"/>
    </location>
</feature>
<dbReference type="AlphaFoldDB" id="A0A3D0W841"/>